<dbReference type="CDD" id="cd15831">
    <property type="entry name" value="BTAD"/>
    <property type="match status" value="1"/>
</dbReference>
<evidence type="ECO:0000313" key="10">
    <source>
        <dbReference type="Proteomes" id="UP000268652"/>
    </source>
</evidence>
<organism evidence="8 11">
    <name type="scientific">Streptomyces radicis</name>
    <dbReference type="NCBI Taxonomy" id="1750517"/>
    <lineage>
        <taxon>Bacteria</taxon>
        <taxon>Bacillati</taxon>
        <taxon>Actinomycetota</taxon>
        <taxon>Actinomycetes</taxon>
        <taxon>Kitasatosporales</taxon>
        <taxon>Streptomycetaceae</taxon>
        <taxon>Streptomyces</taxon>
    </lineage>
</organism>
<name>A0A3A9WDZ0_9ACTN</name>
<comment type="similarity">
    <text evidence="1">Belongs to the AfsR/DnrI/RedD regulatory family.</text>
</comment>
<dbReference type="Pfam" id="PF03704">
    <property type="entry name" value="BTAD"/>
    <property type="match status" value="1"/>
</dbReference>
<comment type="caution">
    <text evidence="8">The sequence shown here is derived from an EMBL/GenBank/DDBJ whole genome shotgun (WGS) entry which is preliminary data.</text>
</comment>
<keyword evidence="5" id="KW-0804">Transcription</keyword>
<evidence type="ECO:0000313" key="11">
    <source>
        <dbReference type="Proteomes" id="UP000275024"/>
    </source>
</evidence>
<evidence type="ECO:0000313" key="8">
    <source>
        <dbReference type="EMBL" id="RKN10980.1"/>
    </source>
</evidence>
<sequence length="956" mass="102066">MDIRLLGPFEVVADDGSALPVSAPMLRTALAALALREGRVMPTGELAEALWGPEPPPTFRTTLRNYVMRLRKVIPGERILTHPGGYQLRAARDETDIGRFREALARARACAGSAPGEAAELLDGAVALWRGTPLGDLVDSPLRTAEQPRIEELYLTAVEERFELKLALGQHAAITEELAAAARAHRLRERLTGQLMLALYRSGRTAEALAVYREARALLVDELGIEPGAGLRSIEAAILRDDAGLVAPEPAPERAPGARPGAGTGAVVGAAFPPGIATFVARGLELARLRGWLGDTTAAPAVCLIDGPGGVGKSTLAVRAAREVGDRFPDGLLHVDLRGSDPHHPPLETAEARRLLLASLGVPGKAVPPPALVDGVMKDDAADAFYRECLGSRRVLVLLDNALDAAQAAPLLPVEAGQAALITSRAAFTGLRGGHHLHLPALATADAVTLVQTVSGSSPDRGTPDEWELLATLCGRLPLALGIVATRMAARPRWRVADFTAVLADERGRMDELAVDDLDVRASLMVSIDQLAASDDAADRLAADVFPLLGTAATLSYGAESAAALTGRRAREARDALERLVDAQIATSPRPGAYALHDLVRSAAAWQAARLPQAEARARVAGLARWYLGSLHRVNAPLSLSSNRQERYGAGARRFPEGRSFASAAESLPWADAALDDVVVLARQLAAPEYDEGDDLGGRPLSRFAAESVWALDSYFGARLRLGAQRALCELSLSVGERCGDLFAQAVAYGQLGKAAIQGGEGLRGVELIERSIAMYQSVGEVEEALGCMNNLVPGYGSAGRLAEALLAAERAVAEAERVGFDELLVVARNNMARCHLYLGNREVAHDIFATNYRTATRPYDLTLSAGLLAEYHLETDEFEEAAFWADRAVRHAEEHPFDPFVGAQHHTWLAAALRGLGREEGARAEEARAQAILETLNERENAHLRVRVEEKYSAT</sequence>
<proteinExistence type="inferred from homology"/>
<dbReference type="PROSITE" id="PS51755">
    <property type="entry name" value="OMPR_PHOB"/>
    <property type="match status" value="1"/>
</dbReference>
<dbReference type="Proteomes" id="UP000275024">
    <property type="component" value="Unassembled WGS sequence"/>
</dbReference>
<dbReference type="RefSeq" id="WP_120696250.1">
    <property type="nucleotide sequence ID" value="NZ_RBDX01000004.1"/>
</dbReference>
<dbReference type="Gene3D" id="3.40.50.300">
    <property type="entry name" value="P-loop containing nucleotide triphosphate hydrolases"/>
    <property type="match status" value="1"/>
</dbReference>
<dbReference type="Proteomes" id="UP000268652">
    <property type="component" value="Unassembled WGS sequence"/>
</dbReference>
<keyword evidence="3" id="KW-0805">Transcription regulation</keyword>
<dbReference type="InterPro" id="IPR027417">
    <property type="entry name" value="P-loop_NTPase"/>
</dbReference>
<dbReference type="SUPFAM" id="SSF52540">
    <property type="entry name" value="P-loop containing nucleoside triphosphate hydrolases"/>
    <property type="match status" value="1"/>
</dbReference>
<dbReference type="InterPro" id="IPR005158">
    <property type="entry name" value="BTAD"/>
</dbReference>
<dbReference type="GO" id="GO:0003677">
    <property type="term" value="F:DNA binding"/>
    <property type="evidence" value="ECO:0007669"/>
    <property type="project" value="UniProtKB-UniRule"/>
</dbReference>
<dbReference type="EMBL" id="RBDY01000004">
    <property type="protein sequence ID" value="RKN25243.1"/>
    <property type="molecule type" value="Genomic_DNA"/>
</dbReference>
<dbReference type="Gene3D" id="1.10.10.10">
    <property type="entry name" value="Winged helix-like DNA-binding domain superfamily/Winged helix DNA-binding domain"/>
    <property type="match status" value="1"/>
</dbReference>
<dbReference type="OrthoDB" id="5521887at2"/>
<dbReference type="InterPro" id="IPR001867">
    <property type="entry name" value="OmpR/PhoB-type_DNA-bd"/>
</dbReference>
<dbReference type="EMBL" id="RBDX01000004">
    <property type="protein sequence ID" value="RKN10980.1"/>
    <property type="molecule type" value="Genomic_DNA"/>
</dbReference>
<gene>
    <name evidence="9" type="ORF">D7318_08410</name>
    <name evidence="8" type="ORF">D7319_07555</name>
</gene>
<reference evidence="10 11" key="1">
    <citation type="submission" date="2018-09" db="EMBL/GenBank/DDBJ databases">
        <title>Streptomyces sp. nov. DS1-2, an endophytic actinomycete isolated from roots of Dendrobium scabrilingue.</title>
        <authorList>
            <person name="Kuncharoen N."/>
            <person name="Kudo T."/>
            <person name="Ohkuma M."/>
            <person name="Yuki M."/>
            <person name="Tanasupawat S."/>
        </authorList>
    </citation>
    <scope>NUCLEOTIDE SEQUENCE [LARGE SCALE GENOMIC DNA]</scope>
    <source>
        <strain evidence="8 11">AZ1-7</strain>
        <strain evidence="9 10">DS1-2</strain>
    </source>
</reference>
<dbReference type="SMART" id="SM01043">
    <property type="entry name" value="BTAD"/>
    <property type="match status" value="1"/>
</dbReference>
<dbReference type="InterPro" id="IPR051677">
    <property type="entry name" value="AfsR-DnrI-RedD_regulator"/>
</dbReference>
<protein>
    <submittedName>
        <fullName evidence="8">AfsR/SARP family transcriptional regulator</fullName>
    </submittedName>
</protein>
<evidence type="ECO:0000256" key="2">
    <source>
        <dbReference type="ARBA" id="ARBA00023012"/>
    </source>
</evidence>
<keyword evidence="2" id="KW-0902">Two-component regulatory system</keyword>
<dbReference type="Pfam" id="PF00486">
    <property type="entry name" value="Trans_reg_C"/>
    <property type="match status" value="1"/>
</dbReference>
<dbReference type="SMART" id="SM00862">
    <property type="entry name" value="Trans_reg_C"/>
    <property type="match status" value="1"/>
</dbReference>
<feature type="DNA-binding region" description="OmpR/PhoB-type" evidence="6">
    <location>
        <begin position="1"/>
        <end position="90"/>
    </location>
</feature>
<dbReference type="SUPFAM" id="SSF46894">
    <property type="entry name" value="C-terminal effector domain of the bipartite response regulators"/>
    <property type="match status" value="1"/>
</dbReference>
<accession>A0A3A9WDZ0</accession>
<dbReference type="Gene3D" id="1.25.40.10">
    <property type="entry name" value="Tetratricopeptide repeat domain"/>
    <property type="match status" value="2"/>
</dbReference>
<dbReference type="InterPro" id="IPR011990">
    <property type="entry name" value="TPR-like_helical_dom_sf"/>
</dbReference>
<feature type="domain" description="OmpR/PhoB-type" evidence="7">
    <location>
        <begin position="1"/>
        <end position="90"/>
    </location>
</feature>
<dbReference type="GO" id="GO:0006355">
    <property type="term" value="P:regulation of DNA-templated transcription"/>
    <property type="evidence" value="ECO:0007669"/>
    <property type="project" value="InterPro"/>
</dbReference>
<keyword evidence="4 6" id="KW-0238">DNA-binding</keyword>
<evidence type="ECO:0000256" key="1">
    <source>
        <dbReference type="ARBA" id="ARBA00005820"/>
    </source>
</evidence>
<dbReference type="AlphaFoldDB" id="A0A3A9WDZ0"/>
<evidence type="ECO:0000256" key="4">
    <source>
        <dbReference type="ARBA" id="ARBA00023125"/>
    </source>
</evidence>
<evidence type="ECO:0000256" key="5">
    <source>
        <dbReference type="ARBA" id="ARBA00023163"/>
    </source>
</evidence>
<dbReference type="InterPro" id="IPR036388">
    <property type="entry name" value="WH-like_DNA-bd_sf"/>
</dbReference>
<evidence type="ECO:0000256" key="3">
    <source>
        <dbReference type="ARBA" id="ARBA00023015"/>
    </source>
</evidence>
<dbReference type="SUPFAM" id="SSF48452">
    <property type="entry name" value="TPR-like"/>
    <property type="match status" value="2"/>
</dbReference>
<dbReference type="PRINTS" id="PR00364">
    <property type="entry name" value="DISEASERSIST"/>
</dbReference>
<evidence type="ECO:0000313" key="9">
    <source>
        <dbReference type="EMBL" id="RKN25243.1"/>
    </source>
</evidence>
<keyword evidence="10" id="KW-1185">Reference proteome</keyword>
<evidence type="ECO:0000256" key="6">
    <source>
        <dbReference type="PROSITE-ProRule" id="PRU01091"/>
    </source>
</evidence>
<dbReference type="GO" id="GO:0000160">
    <property type="term" value="P:phosphorelay signal transduction system"/>
    <property type="evidence" value="ECO:0007669"/>
    <property type="project" value="UniProtKB-KW"/>
</dbReference>
<dbReference type="InterPro" id="IPR016032">
    <property type="entry name" value="Sig_transdc_resp-reg_C-effctor"/>
</dbReference>
<dbReference type="PANTHER" id="PTHR35807">
    <property type="entry name" value="TRANSCRIPTIONAL REGULATOR REDD-RELATED"/>
    <property type="match status" value="1"/>
</dbReference>
<evidence type="ECO:0000259" key="7">
    <source>
        <dbReference type="PROSITE" id="PS51755"/>
    </source>
</evidence>
<dbReference type="PANTHER" id="PTHR35807:SF1">
    <property type="entry name" value="TRANSCRIPTIONAL REGULATOR REDD"/>
    <property type="match status" value="1"/>
</dbReference>